<gene>
    <name evidence="7" type="ORF">GCM10009854_43580</name>
</gene>
<evidence type="ECO:0000256" key="1">
    <source>
        <dbReference type="ARBA" id="ARBA00006432"/>
    </source>
</evidence>
<feature type="domain" description="AMP-dependent synthetase/ligase" evidence="6">
    <location>
        <begin position="25"/>
        <end position="428"/>
    </location>
</feature>
<dbReference type="InterPro" id="IPR042099">
    <property type="entry name" value="ANL_N_sf"/>
</dbReference>
<evidence type="ECO:0000256" key="4">
    <source>
        <dbReference type="ARBA" id="ARBA00023098"/>
    </source>
</evidence>
<dbReference type="InterPro" id="IPR020845">
    <property type="entry name" value="AMP-binding_CS"/>
</dbReference>
<comment type="similarity">
    <text evidence="1">Belongs to the ATP-dependent AMP-binding enzyme family.</text>
</comment>
<evidence type="ECO:0000259" key="6">
    <source>
        <dbReference type="Pfam" id="PF00501"/>
    </source>
</evidence>
<sequence length="606" mass="67052">MGAEISSEFRSIPDLLRYRVRQSEAGEAFRFPVDGQWHTLTWGQVWERARAIALGLHSLGVEAEQPCGILASTRVDWILADLGILCAGGATTTIYPTTTAEGCAYIVADSDSTVVFAENDEQVEKLRSMRDQLPNLRKVVTFDGTSDGNWVITLDELEERGRRLAASEAELFERIIDRVEPEQLATLIYTSGTTGNPKGVRLVHANWLYEAEAIHQVGELTIDDVQYLWLPLSHVFGKVLQVGQLREGFPTAVDGRVEKIVENLAAVRPTFVAGAPRIFEKVYNKVVLQAKEGGAAKYRIFRWACDVGLQASRLQRAGKRPGIALKVQYAIADKLVFRQLREKFGGRLRYFISGSAALAPDIAEFFHAAGILIVEGYGLTETSAASFVNRHDDYRLGTVGKPFPGTEVRIASDGEVLLRGGGVMRGYHNLPEETAETIDDEGWLHTGDIGELDGDFLRITDRKKDLIKTSGGKYVAPQSVEGKLKALTPYVGNVVVFGDQRPYCTALITLDEEAIVPWARENELGELTYEELTAHPKVTELIGEAIDVLNRGLDRHETIKRFTILGRDLTVENNEVTPSLKIKRKAVAENHGDAVARMYTDTVQSL</sequence>
<organism evidence="7 8">
    <name type="scientific">Saccharopolyspora halophila</name>
    <dbReference type="NCBI Taxonomy" id="405551"/>
    <lineage>
        <taxon>Bacteria</taxon>
        <taxon>Bacillati</taxon>
        <taxon>Actinomycetota</taxon>
        <taxon>Actinomycetes</taxon>
        <taxon>Pseudonocardiales</taxon>
        <taxon>Pseudonocardiaceae</taxon>
        <taxon>Saccharopolyspora</taxon>
    </lineage>
</organism>
<keyword evidence="3" id="KW-0276">Fatty acid metabolism</keyword>
<name>A0ABN3GSR1_9PSEU</name>
<comment type="caution">
    <text evidence="7">The sequence shown here is derived from an EMBL/GenBank/DDBJ whole genome shotgun (WGS) entry which is preliminary data.</text>
</comment>
<dbReference type="SUPFAM" id="SSF56801">
    <property type="entry name" value="Acetyl-CoA synthetase-like"/>
    <property type="match status" value="1"/>
</dbReference>
<dbReference type="Proteomes" id="UP001501218">
    <property type="component" value="Unassembled WGS sequence"/>
</dbReference>
<dbReference type="PANTHER" id="PTHR43272:SF32">
    <property type="entry name" value="AMP-DEPENDENT SYNTHETASE_LIGASE DOMAIN-CONTAINING PROTEIN"/>
    <property type="match status" value="1"/>
</dbReference>
<keyword evidence="2 7" id="KW-0436">Ligase</keyword>
<evidence type="ECO:0000256" key="2">
    <source>
        <dbReference type="ARBA" id="ARBA00022598"/>
    </source>
</evidence>
<accession>A0ABN3GSR1</accession>
<proteinExistence type="inferred from homology"/>
<keyword evidence="4" id="KW-0443">Lipid metabolism</keyword>
<evidence type="ECO:0000313" key="7">
    <source>
        <dbReference type="EMBL" id="GAA2359943.1"/>
    </source>
</evidence>
<protein>
    <recommendedName>
        <fullName evidence="5">Acyl-CoA synthetase</fullName>
    </recommendedName>
</protein>
<keyword evidence="8" id="KW-1185">Reference proteome</keyword>
<dbReference type="PANTHER" id="PTHR43272">
    <property type="entry name" value="LONG-CHAIN-FATTY-ACID--COA LIGASE"/>
    <property type="match status" value="1"/>
</dbReference>
<dbReference type="Pfam" id="PF00501">
    <property type="entry name" value="AMP-binding"/>
    <property type="match status" value="1"/>
</dbReference>
<dbReference type="GO" id="GO:0016874">
    <property type="term" value="F:ligase activity"/>
    <property type="evidence" value="ECO:0007669"/>
    <property type="project" value="UniProtKB-KW"/>
</dbReference>
<dbReference type="InterPro" id="IPR000873">
    <property type="entry name" value="AMP-dep_synth/lig_dom"/>
</dbReference>
<dbReference type="RefSeq" id="WP_344136115.1">
    <property type="nucleotide sequence ID" value="NZ_BAAARA010000021.1"/>
</dbReference>
<evidence type="ECO:0000256" key="5">
    <source>
        <dbReference type="ARBA" id="ARBA00032875"/>
    </source>
</evidence>
<dbReference type="EMBL" id="BAAARA010000021">
    <property type="protein sequence ID" value="GAA2359943.1"/>
    <property type="molecule type" value="Genomic_DNA"/>
</dbReference>
<evidence type="ECO:0000256" key="3">
    <source>
        <dbReference type="ARBA" id="ARBA00022832"/>
    </source>
</evidence>
<evidence type="ECO:0000313" key="8">
    <source>
        <dbReference type="Proteomes" id="UP001501218"/>
    </source>
</evidence>
<dbReference type="PROSITE" id="PS00455">
    <property type="entry name" value="AMP_BINDING"/>
    <property type="match status" value="1"/>
</dbReference>
<dbReference type="Gene3D" id="3.40.50.12780">
    <property type="entry name" value="N-terminal domain of ligase-like"/>
    <property type="match status" value="1"/>
</dbReference>
<dbReference type="CDD" id="cd05907">
    <property type="entry name" value="VL_LC_FACS_like"/>
    <property type="match status" value="1"/>
</dbReference>
<reference evidence="7 8" key="1">
    <citation type="journal article" date="2019" name="Int. J. Syst. Evol. Microbiol.">
        <title>The Global Catalogue of Microorganisms (GCM) 10K type strain sequencing project: providing services to taxonomists for standard genome sequencing and annotation.</title>
        <authorList>
            <consortium name="The Broad Institute Genomics Platform"/>
            <consortium name="The Broad Institute Genome Sequencing Center for Infectious Disease"/>
            <person name="Wu L."/>
            <person name="Ma J."/>
        </authorList>
    </citation>
    <scope>NUCLEOTIDE SEQUENCE [LARGE SCALE GENOMIC DNA]</scope>
    <source>
        <strain evidence="7 8">JCM 16221</strain>
    </source>
</reference>
<dbReference type="Pfam" id="PF23562">
    <property type="entry name" value="AMP-binding_C_3"/>
    <property type="match status" value="1"/>
</dbReference>